<feature type="region of interest" description="Disordered" evidence="1">
    <location>
        <begin position="445"/>
        <end position="475"/>
    </location>
</feature>
<feature type="compositionally biased region" description="Polar residues" evidence="1">
    <location>
        <begin position="1"/>
        <end position="52"/>
    </location>
</feature>
<dbReference type="Pfam" id="PF03004">
    <property type="entry name" value="Transposase_24"/>
    <property type="match status" value="3"/>
</dbReference>
<feature type="region of interest" description="Disordered" evidence="1">
    <location>
        <begin position="1"/>
        <end position="74"/>
    </location>
</feature>
<evidence type="ECO:0000313" key="2">
    <source>
        <dbReference type="EMBL" id="KAG7552551.1"/>
    </source>
</evidence>
<feature type="compositionally biased region" description="Polar residues" evidence="1">
    <location>
        <begin position="450"/>
        <end position="461"/>
    </location>
</feature>
<sequence>MSGYSANDYNRFLSTQNVAAPSRRASNSQGNASRNRNPTSPQTPANQNQQADGLTPPPSNPNSPNPSHSATQLPTGRLTNLTLEELLESPGRASLKRLDPKRPPRTLWFDDDPTVAGTFRSIFERDFKEPHANWTHTPEPVQVYNWDRSINKRVRIEFETKLKDRMCNQISRWKGKWKRKGDEAKPKWIDPEVWAGLVRYWLDPQSEIRSISARNAIYHDPEGLDIHKHHSGQTSFKARAGKHLQVLSAVSLKEISKNLMPIGHTHRSLWSTVDMKLLLWKGKWKRTGDEAKPKWIDPEVWAGLVRYWLDPQSEIRSISARNARYHDPEGLSIHKDHSGQTSFKARAGNIKSEEIYKEESSRIEEEESQMCTWDNTESSASGGLSIHAKNKNYDEVAPRKKGRIYGVGFLQHEASSVHAEKIHSFDAYFEYLAQKDPMFEDMYRGGSEPENANATRTAEGNETGGVQTGSKTGADQIRTEAGTVYKFLESSLSLTPPSSPAVFTRPSFHAVFTLPSSQELFNEEDAQTISRARLITTIPRMQKITLAEILKRSDEAEMISQSC</sequence>
<organism evidence="2 3">
    <name type="scientific">Arabidopsis thaliana x Arabidopsis arenosa</name>
    <dbReference type="NCBI Taxonomy" id="1240361"/>
    <lineage>
        <taxon>Eukaryota</taxon>
        <taxon>Viridiplantae</taxon>
        <taxon>Streptophyta</taxon>
        <taxon>Embryophyta</taxon>
        <taxon>Tracheophyta</taxon>
        <taxon>Spermatophyta</taxon>
        <taxon>Magnoliopsida</taxon>
        <taxon>eudicotyledons</taxon>
        <taxon>Gunneridae</taxon>
        <taxon>Pentapetalae</taxon>
        <taxon>rosids</taxon>
        <taxon>malvids</taxon>
        <taxon>Brassicales</taxon>
        <taxon>Brassicaceae</taxon>
        <taxon>Camelineae</taxon>
        <taxon>Arabidopsis</taxon>
    </lineage>
</organism>
<accession>A0A8T1Z184</accession>
<dbReference type="Proteomes" id="UP000694240">
    <property type="component" value="Chromosome 11"/>
</dbReference>
<gene>
    <name evidence="2" type="ORF">ISN45_Aa06g031470</name>
</gene>
<dbReference type="EMBL" id="JAEFBK010000011">
    <property type="protein sequence ID" value="KAG7552551.1"/>
    <property type="molecule type" value="Genomic_DNA"/>
</dbReference>
<keyword evidence="3" id="KW-1185">Reference proteome</keyword>
<protein>
    <submittedName>
        <fullName evidence="2">Putative transposase Ptta/En/Spm plant</fullName>
    </submittedName>
</protein>
<comment type="caution">
    <text evidence="2">The sequence shown here is derived from an EMBL/GenBank/DDBJ whole genome shotgun (WGS) entry which is preliminary data.</text>
</comment>
<proteinExistence type="predicted"/>
<dbReference type="InterPro" id="IPR004252">
    <property type="entry name" value="Probable_transposase_24"/>
</dbReference>
<evidence type="ECO:0000313" key="3">
    <source>
        <dbReference type="Proteomes" id="UP000694240"/>
    </source>
</evidence>
<reference evidence="2 3" key="1">
    <citation type="submission" date="2020-12" db="EMBL/GenBank/DDBJ databases">
        <title>Concerted genomic and epigenomic changes stabilize Arabidopsis allopolyploids.</title>
        <authorList>
            <person name="Chen Z."/>
        </authorList>
    </citation>
    <scope>NUCLEOTIDE SEQUENCE [LARGE SCALE GENOMIC DNA]</scope>
    <source>
        <strain evidence="2">Allo738</strain>
        <tissue evidence="2">Leaf</tissue>
    </source>
</reference>
<evidence type="ECO:0000256" key="1">
    <source>
        <dbReference type="SAM" id="MobiDB-lite"/>
    </source>
</evidence>
<dbReference type="AlphaFoldDB" id="A0A8T1Z184"/>
<feature type="compositionally biased region" description="Pro residues" evidence="1">
    <location>
        <begin position="55"/>
        <end position="64"/>
    </location>
</feature>
<name>A0A8T1Z184_9BRAS</name>